<evidence type="ECO:0000313" key="3">
    <source>
        <dbReference type="Proteomes" id="UP000272706"/>
    </source>
</evidence>
<dbReference type="EMBL" id="QZWZ01000001">
    <property type="protein sequence ID" value="RJT42789.1"/>
    <property type="molecule type" value="Genomic_DNA"/>
</dbReference>
<dbReference type="InterPro" id="IPR008807">
    <property type="entry name" value="ROS_MUCR"/>
</dbReference>
<dbReference type="OrthoDB" id="9809693at2"/>
<dbReference type="Proteomes" id="UP000272706">
    <property type="component" value="Unassembled WGS sequence"/>
</dbReference>
<dbReference type="Pfam" id="PF05443">
    <property type="entry name" value="ROS_MUCR"/>
    <property type="match status" value="1"/>
</dbReference>
<keyword evidence="3" id="KW-1185">Reference proteome</keyword>
<name>A0A3A5L500_9HYPH</name>
<dbReference type="Gene3D" id="1.10.10.1550">
    <property type="entry name" value="ROS/MUCR transcriptional regulator protein"/>
    <property type="match status" value="1"/>
</dbReference>
<dbReference type="AlphaFoldDB" id="A0A3A5L500"/>
<comment type="caution">
    <text evidence="2">The sequence shown here is derived from an EMBL/GenBank/DDBJ whole genome shotgun (WGS) entry which is preliminary data.</text>
</comment>
<dbReference type="RefSeq" id="WP_120012208.1">
    <property type="nucleotide sequence ID" value="NZ_QZWZ01000001.1"/>
</dbReference>
<reference evidence="2 3" key="1">
    <citation type="submission" date="2018-09" db="EMBL/GenBank/DDBJ databases">
        <title>Mesorhizobium carmichaelinearum sp. nov. isolated from Carmichaelinea spp. root nodules in New Zealand.</title>
        <authorList>
            <person name="De Meyer S.E."/>
        </authorList>
    </citation>
    <scope>NUCLEOTIDE SEQUENCE [LARGE SCALE GENOMIC DNA]</scope>
    <source>
        <strain evidence="2 3">ICMP19557</strain>
    </source>
</reference>
<dbReference type="InterPro" id="IPR041920">
    <property type="entry name" value="ROS/MUCR_sf"/>
</dbReference>
<protein>
    <submittedName>
        <fullName evidence="2">Transcriptional regulator</fullName>
    </submittedName>
</protein>
<gene>
    <name evidence="2" type="ORF">D3227_01660</name>
</gene>
<sequence>MLHQDNLDPLVSIAADVVSAYISNNPLPAADLPNFIGQIYTSLKVISVGVPTVQPGELKAAVPVRKSVTPDFIVCLEDGKRFKSLKRHIGVHYGLTPDQYRTKWNLPSDYPMVAANYSARRSTLAKSMGLGRKPK</sequence>
<dbReference type="GO" id="GO:0006355">
    <property type="term" value="P:regulation of DNA-templated transcription"/>
    <property type="evidence" value="ECO:0007669"/>
    <property type="project" value="InterPro"/>
</dbReference>
<accession>A0A3A5L500</accession>
<dbReference type="GO" id="GO:0008270">
    <property type="term" value="F:zinc ion binding"/>
    <property type="evidence" value="ECO:0007669"/>
    <property type="project" value="InterPro"/>
</dbReference>
<evidence type="ECO:0000313" key="2">
    <source>
        <dbReference type="EMBL" id="RJT42789.1"/>
    </source>
</evidence>
<proteinExistence type="inferred from homology"/>
<dbReference type="GO" id="GO:0003677">
    <property type="term" value="F:DNA binding"/>
    <property type="evidence" value="ECO:0007669"/>
    <property type="project" value="InterPro"/>
</dbReference>
<organism evidence="2 3">
    <name type="scientific">Mesorhizobium waimense</name>
    <dbReference type="NCBI Taxonomy" id="1300307"/>
    <lineage>
        <taxon>Bacteria</taxon>
        <taxon>Pseudomonadati</taxon>
        <taxon>Pseudomonadota</taxon>
        <taxon>Alphaproteobacteria</taxon>
        <taxon>Hyphomicrobiales</taxon>
        <taxon>Phyllobacteriaceae</taxon>
        <taxon>Mesorhizobium</taxon>
    </lineage>
</organism>
<evidence type="ECO:0000256" key="1">
    <source>
        <dbReference type="ARBA" id="ARBA00007031"/>
    </source>
</evidence>
<comment type="similarity">
    <text evidence="1">Belongs to the ros/MucR family.</text>
</comment>